<sequence>MKRTLLYLYISLSIFSCKQKVTAENTTSPAMGTDDALNIASVDTSKVFDINKIPISDKDLGVFPYLSAPEKYGYGDYAGGIKKSHFSDFDKEYFAVNGKLIPQEGRTCKVGIDVLNPETTEFNSLIVEKSFEKAILALGGVQLNNIPVPKSEIDRVGNTELINKHYGYSIGLNSLDDIKTYVIRTKDKEVWIQFCLLNKESGNITFLEKQKLQTLTIEKSH</sequence>
<dbReference type="eggNOG" id="COG2885">
    <property type="taxonomic scope" value="Bacteria"/>
</dbReference>
<accession>R9GYJ1</accession>
<proteinExistence type="predicted"/>
<gene>
    <name evidence="1" type="ORF">ADIARSV_0131</name>
</gene>
<dbReference type="RefSeq" id="WP_016193388.1">
    <property type="nucleotide sequence ID" value="NZ_AQPN01000002.1"/>
</dbReference>
<dbReference type="STRING" id="1150600.ADIARSV_0131"/>
<name>R9GYJ1_9SPHI</name>
<dbReference type="EMBL" id="AQPN01000002">
    <property type="protein sequence ID" value="EOR96708.1"/>
    <property type="molecule type" value="Genomic_DNA"/>
</dbReference>
<evidence type="ECO:0000313" key="1">
    <source>
        <dbReference type="EMBL" id="EOR96708.1"/>
    </source>
</evidence>
<keyword evidence="2" id="KW-1185">Reference proteome</keyword>
<dbReference type="AlphaFoldDB" id="R9GYJ1"/>
<comment type="caution">
    <text evidence="1">The sequence shown here is derived from an EMBL/GenBank/DDBJ whole genome shotgun (WGS) entry which is preliminary data.</text>
</comment>
<dbReference type="PROSITE" id="PS51257">
    <property type="entry name" value="PROKAR_LIPOPROTEIN"/>
    <property type="match status" value="1"/>
</dbReference>
<evidence type="ECO:0000313" key="2">
    <source>
        <dbReference type="Proteomes" id="UP000014174"/>
    </source>
</evidence>
<dbReference type="Proteomes" id="UP000014174">
    <property type="component" value="Unassembled WGS sequence"/>
</dbReference>
<protein>
    <submittedName>
        <fullName evidence="1">Outer membrane protein OmpA</fullName>
    </submittedName>
</protein>
<reference evidence="1 2" key="1">
    <citation type="journal article" date="2013" name="Genome Announc.">
        <title>Draft Genome Sequence of Arcticibacter svalbardensis Strain MN12-7T, a Member of the Family Sphingobacteriaceae Isolated from an Arctic Soil Sample.</title>
        <authorList>
            <person name="Shivaji S."/>
            <person name="Ara S."/>
            <person name="Prasad S."/>
            <person name="Manasa B.P."/>
            <person name="Begum Z."/>
            <person name="Singh A."/>
            <person name="Kumar Pinnaka A."/>
        </authorList>
    </citation>
    <scope>NUCLEOTIDE SEQUENCE [LARGE SCALE GENOMIC DNA]</scope>
    <source>
        <strain evidence="1 2">MN12-7</strain>
    </source>
</reference>
<organism evidence="1 2">
    <name type="scientific">Arcticibacter svalbardensis MN12-7</name>
    <dbReference type="NCBI Taxonomy" id="1150600"/>
    <lineage>
        <taxon>Bacteria</taxon>
        <taxon>Pseudomonadati</taxon>
        <taxon>Bacteroidota</taxon>
        <taxon>Sphingobacteriia</taxon>
        <taxon>Sphingobacteriales</taxon>
        <taxon>Sphingobacteriaceae</taxon>
        <taxon>Arcticibacter</taxon>
    </lineage>
</organism>
<dbReference type="OrthoDB" id="9792021at2"/>